<keyword evidence="4" id="KW-0804">Transcription</keyword>
<evidence type="ECO:0000256" key="3">
    <source>
        <dbReference type="ARBA" id="ARBA00023125"/>
    </source>
</evidence>
<evidence type="ECO:0000259" key="5">
    <source>
        <dbReference type="PROSITE" id="PS50931"/>
    </source>
</evidence>
<reference evidence="6 7" key="1">
    <citation type="submission" date="2022-10" db="EMBL/GenBank/DDBJ databases">
        <title>Pararhodobacter sp. nov., isolated from marine algae.</title>
        <authorList>
            <person name="Choi B.J."/>
            <person name="Kim J.M."/>
            <person name="Lee J.K."/>
            <person name="Choi D.G."/>
            <person name="Jeon C.O."/>
        </authorList>
    </citation>
    <scope>NUCLEOTIDE SEQUENCE [LARGE SCALE GENOMIC DNA]</scope>
    <source>
        <strain evidence="6 7">ZQ420</strain>
    </source>
</reference>
<comment type="caution">
    <text evidence="6">The sequence shown here is derived from an EMBL/GenBank/DDBJ whole genome shotgun (WGS) entry which is preliminary data.</text>
</comment>
<evidence type="ECO:0000313" key="7">
    <source>
        <dbReference type="Proteomes" id="UP001208938"/>
    </source>
</evidence>
<gene>
    <name evidence="6" type="ORF">OKW52_15320</name>
</gene>
<dbReference type="SUPFAM" id="SSF53850">
    <property type="entry name" value="Periplasmic binding protein-like II"/>
    <property type="match status" value="1"/>
</dbReference>
<dbReference type="InterPro" id="IPR036388">
    <property type="entry name" value="WH-like_DNA-bd_sf"/>
</dbReference>
<proteinExistence type="inferred from homology"/>
<dbReference type="InterPro" id="IPR058163">
    <property type="entry name" value="LysR-type_TF_proteobact-type"/>
</dbReference>
<dbReference type="EMBL" id="JAPDFL010000001">
    <property type="protein sequence ID" value="MCW1933588.1"/>
    <property type="molecule type" value="Genomic_DNA"/>
</dbReference>
<dbReference type="PANTHER" id="PTHR30537:SF74">
    <property type="entry name" value="HTH-TYPE TRANSCRIPTIONAL REGULATOR TRPI"/>
    <property type="match status" value="1"/>
</dbReference>
<evidence type="ECO:0000256" key="4">
    <source>
        <dbReference type="ARBA" id="ARBA00023163"/>
    </source>
</evidence>
<evidence type="ECO:0000313" key="6">
    <source>
        <dbReference type="EMBL" id="MCW1933588.1"/>
    </source>
</evidence>
<dbReference type="Gene3D" id="1.10.10.10">
    <property type="entry name" value="Winged helix-like DNA-binding domain superfamily/Winged helix DNA-binding domain"/>
    <property type="match status" value="1"/>
</dbReference>
<dbReference type="InterPro" id="IPR036390">
    <property type="entry name" value="WH_DNA-bd_sf"/>
</dbReference>
<name>A0ABT3H1E1_9RHOB</name>
<dbReference type="PROSITE" id="PS50931">
    <property type="entry name" value="HTH_LYSR"/>
    <property type="match status" value="1"/>
</dbReference>
<dbReference type="InterPro" id="IPR005119">
    <property type="entry name" value="LysR_subst-bd"/>
</dbReference>
<sequence length="309" mass="32188">MPPSRPALPPLNALRAFDAVVRLGSVSAAASALDVAPSTITQHLRNLEDHLGASLFERSANAITPNARALAYAEAVRAGFDQLFAASEAISAGLSEAPIRLSAAPTLAGAWLARLIAQVEAEFPGVAIRCDFSPQPADVDADQVDIALRYGAGPYPGAVVEPLYTDVMAPVCTPRVAAGLAAPEDLVNALRIDTAETAPDGRSLWAWWAQQAAGDSLALALAQPGRWQVQGSAFTQALLLEAPAVAVMERGLIAGALASGALVAPIAAWVPAPCGYALVTARRRVLRPAAKRLKALIKRHASQALRQPE</sequence>
<feature type="domain" description="HTH lysR-type" evidence="5">
    <location>
        <begin position="9"/>
        <end position="66"/>
    </location>
</feature>
<dbReference type="Pfam" id="PF03466">
    <property type="entry name" value="LysR_substrate"/>
    <property type="match status" value="1"/>
</dbReference>
<dbReference type="Gene3D" id="3.40.190.10">
    <property type="entry name" value="Periplasmic binding protein-like II"/>
    <property type="match status" value="2"/>
</dbReference>
<keyword evidence="3" id="KW-0238">DNA-binding</keyword>
<dbReference type="SUPFAM" id="SSF46785">
    <property type="entry name" value="Winged helix' DNA-binding domain"/>
    <property type="match status" value="1"/>
</dbReference>
<dbReference type="InterPro" id="IPR000847">
    <property type="entry name" value="LysR_HTH_N"/>
</dbReference>
<accession>A0ABT3H1E1</accession>
<dbReference type="RefSeq" id="WP_264506479.1">
    <property type="nucleotide sequence ID" value="NZ_JAPDFL010000001.1"/>
</dbReference>
<keyword evidence="2" id="KW-0805">Transcription regulation</keyword>
<protein>
    <submittedName>
        <fullName evidence="6">LysR substrate-binding domain-containing protein</fullName>
    </submittedName>
</protein>
<dbReference type="Pfam" id="PF00126">
    <property type="entry name" value="HTH_1"/>
    <property type="match status" value="1"/>
</dbReference>
<dbReference type="PANTHER" id="PTHR30537">
    <property type="entry name" value="HTH-TYPE TRANSCRIPTIONAL REGULATOR"/>
    <property type="match status" value="1"/>
</dbReference>
<evidence type="ECO:0000256" key="2">
    <source>
        <dbReference type="ARBA" id="ARBA00023015"/>
    </source>
</evidence>
<organism evidence="6 7">
    <name type="scientific">Pararhodobacter zhoushanensis</name>
    <dbReference type="NCBI Taxonomy" id="2479545"/>
    <lineage>
        <taxon>Bacteria</taxon>
        <taxon>Pseudomonadati</taxon>
        <taxon>Pseudomonadota</taxon>
        <taxon>Alphaproteobacteria</taxon>
        <taxon>Rhodobacterales</taxon>
        <taxon>Paracoccaceae</taxon>
        <taxon>Pararhodobacter</taxon>
    </lineage>
</organism>
<evidence type="ECO:0000256" key="1">
    <source>
        <dbReference type="ARBA" id="ARBA00009437"/>
    </source>
</evidence>
<dbReference type="Proteomes" id="UP001208938">
    <property type="component" value="Unassembled WGS sequence"/>
</dbReference>
<comment type="similarity">
    <text evidence="1">Belongs to the LysR transcriptional regulatory family.</text>
</comment>
<keyword evidence="7" id="KW-1185">Reference proteome</keyword>